<dbReference type="AlphaFoldDB" id="A0A1B7L8Z6"/>
<evidence type="ECO:0000313" key="15">
    <source>
        <dbReference type="EMBL" id="OAT78828.1"/>
    </source>
</evidence>
<comment type="similarity">
    <text evidence="9">Belongs to the WzzB/Cld/Rol family.</text>
</comment>
<feature type="transmembrane region" description="Helical" evidence="13">
    <location>
        <begin position="297"/>
        <end position="317"/>
    </location>
</feature>
<proteinExistence type="inferred from homology"/>
<dbReference type="NCBIfam" id="NF012015">
    <property type="entry name" value="PRK15471.1"/>
    <property type="match status" value="1"/>
</dbReference>
<dbReference type="Pfam" id="PF02706">
    <property type="entry name" value="Wzz"/>
    <property type="match status" value="1"/>
</dbReference>
<dbReference type="PANTHER" id="PTHR32309">
    <property type="entry name" value="TYROSINE-PROTEIN KINASE"/>
    <property type="match status" value="1"/>
</dbReference>
<keyword evidence="16" id="KW-1185">Reference proteome</keyword>
<dbReference type="GO" id="GO:0004713">
    <property type="term" value="F:protein tyrosine kinase activity"/>
    <property type="evidence" value="ECO:0007669"/>
    <property type="project" value="TreeGrafter"/>
</dbReference>
<keyword evidence="7 13" id="KW-1133">Transmembrane helix</keyword>
<evidence type="ECO:0000256" key="8">
    <source>
        <dbReference type="ARBA" id="ARBA00023136"/>
    </source>
</evidence>
<dbReference type="PANTHER" id="PTHR32309:SF29">
    <property type="entry name" value="CHAIN LENGTH DETERMINANT PROTEIN"/>
    <property type="match status" value="1"/>
</dbReference>
<keyword evidence="3" id="KW-1003">Cell membrane</keyword>
<feature type="domain" description="Polysaccharide chain length determinant N-terminal" evidence="14">
    <location>
        <begin position="18"/>
        <end position="77"/>
    </location>
</feature>
<reference evidence="16" key="1">
    <citation type="submission" date="2016-05" db="EMBL/GenBank/DDBJ databases">
        <authorList>
            <person name="Behera P."/>
            <person name="Vaishampayan P."/>
            <person name="Singh N."/>
            <person name="Raina V."/>
            <person name="Suar M."/>
            <person name="Pattnaik A."/>
            <person name="Rastogi G."/>
        </authorList>
    </citation>
    <scope>NUCLEOTIDE SEQUENCE [LARGE SCALE GENOMIC DNA]</scope>
    <source>
        <strain evidence="16">MP23</strain>
    </source>
</reference>
<dbReference type="GO" id="GO:0009103">
    <property type="term" value="P:lipopolysaccharide biosynthetic process"/>
    <property type="evidence" value="ECO:0007669"/>
    <property type="project" value="UniProtKB-KW"/>
</dbReference>
<keyword evidence="5 13" id="KW-0812">Transmembrane</keyword>
<keyword evidence="12" id="KW-0175">Coiled coil</keyword>
<dbReference type="Gene3D" id="3.30.1890.10">
    <property type="entry name" value="FepE-like"/>
    <property type="match status" value="1"/>
</dbReference>
<evidence type="ECO:0000256" key="5">
    <source>
        <dbReference type="ARBA" id="ARBA00022692"/>
    </source>
</evidence>
<evidence type="ECO:0000256" key="10">
    <source>
        <dbReference type="ARBA" id="ARBA00039982"/>
    </source>
</evidence>
<gene>
    <name evidence="15" type="ORF">A9B99_03765</name>
</gene>
<dbReference type="EMBL" id="LYRP01000001">
    <property type="protein sequence ID" value="OAT78828.1"/>
    <property type="molecule type" value="Genomic_DNA"/>
</dbReference>
<evidence type="ECO:0000259" key="14">
    <source>
        <dbReference type="Pfam" id="PF02706"/>
    </source>
</evidence>
<evidence type="ECO:0000256" key="11">
    <source>
        <dbReference type="ARBA" id="ARBA00042235"/>
    </source>
</evidence>
<dbReference type="InterPro" id="IPR003856">
    <property type="entry name" value="LPS_length_determ_N"/>
</dbReference>
<accession>A0A1B7L8Z6</accession>
<dbReference type="InterPro" id="IPR050445">
    <property type="entry name" value="Bact_polysacc_biosynth/exp"/>
</dbReference>
<name>A0A1B7L8Z6_9ENTR</name>
<evidence type="ECO:0000256" key="2">
    <source>
        <dbReference type="ARBA" id="ARBA00004756"/>
    </source>
</evidence>
<dbReference type="SUPFAM" id="SSF160355">
    <property type="entry name" value="Bacterial polysaccharide co-polymerase-like"/>
    <property type="match status" value="1"/>
</dbReference>
<feature type="transmembrane region" description="Helical" evidence="13">
    <location>
        <begin position="34"/>
        <end position="52"/>
    </location>
</feature>
<feature type="coiled-coil region" evidence="12">
    <location>
        <begin position="170"/>
        <end position="197"/>
    </location>
</feature>
<comment type="subcellular location">
    <subcellularLocation>
        <location evidence="1">Cell inner membrane</location>
        <topology evidence="1">Multi-pass membrane protein</topology>
    </subcellularLocation>
</comment>
<comment type="pathway">
    <text evidence="2">Bacterial outer membrane biogenesis; lipopolysaccharide biosynthesis.</text>
</comment>
<evidence type="ECO:0000256" key="7">
    <source>
        <dbReference type="ARBA" id="ARBA00022989"/>
    </source>
</evidence>
<evidence type="ECO:0000256" key="1">
    <source>
        <dbReference type="ARBA" id="ARBA00004429"/>
    </source>
</evidence>
<evidence type="ECO:0000256" key="9">
    <source>
        <dbReference type="ARBA" id="ARBA00038118"/>
    </source>
</evidence>
<dbReference type="Proteomes" id="UP000078225">
    <property type="component" value="Unassembled WGS sequence"/>
</dbReference>
<dbReference type="STRING" id="1691903.A9B99_03765"/>
<keyword evidence="4" id="KW-0997">Cell inner membrane</keyword>
<keyword evidence="8 13" id="KW-0472">Membrane</keyword>
<evidence type="ECO:0000256" key="13">
    <source>
        <dbReference type="SAM" id="Phobius"/>
    </source>
</evidence>
<organism evidence="15 16">
    <name type="scientific">Mangrovibacter phragmitis</name>
    <dbReference type="NCBI Taxonomy" id="1691903"/>
    <lineage>
        <taxon>Bacteria</taxon>
        <taxon>Pseudomonadati</taxon>
        <taxon>Pseudomonadota</taxon>
        <taxon>Gammaproteobacteria</taxon>
        <taxon>Enterobacterales</taxon>
        <taxon>Enterobacteriaceae</taxon>
        <taxon>Mangrovibacter</taxon>
    </lineage>
</organism>
<comment type="caution">
    <text evidence="15">The sequence shown here is derived from an EMBL/GenBank/DDBJ whole genome shotgun (WGS) entry which is preliminary data.</text>
</comment>
<dbReference type="GO" id="GO:0005886">
    <property type="term" value="C:plasma membrane"/>
    <property type="evidence" value="ECO:0007669"/>
    <property type="project" value="UniProtKB-SubCell"/>
</dbReference>
<evidence type="ECO:0000313" key="16">
    <source>
        <dbReference type="Proteomes" id="UP000078225"/>
    </source>
</evidence>
<evidence type="ECO:0000256" key="4">
    <source>
        <dbReference type="ARBA" id="ARBA00022519"/>
    </source>
</evidence>
<sequence>MSKDTNAAPGSTERTQTEQIDLIDIIQQLWAGKLIISIFVIICVVLGAAYAFTAQEKWSSVAIVTLPDSGQVSAYTQAMSVLYPGASPVVHDIQLGFFNRFQVGLAALSMQLQNQKAKNALTSKALSKDDPDQLLISYVGDNATEAQEQLKSYLSKVDSSIAKDIDSDLITNIDSRIEELNSDINSMEQMAQKKKELRLKVLNQALVIAEQSNIKTSQLQNLTGITDDTLFMLGSNALNAMIKNYKNSPLPLSEDYYNAVQNLLAAESIKQDKRILSTFSYIMKPDLPVRRDSPKRLIILILSVIIGGALGAGYVLLKDMFRRNR</sequence>
<evidence type="ECO:0000256" key="6">
    <source>
        <dbReference type="ARBA" id="ARBA00022985"/>
    </source>
</evidence>
<keyword evidence="6" id="KW-0448">Lipopolysaccharide biosynthesis</keyword>
<evidence type="ECO:0000256" key="3">
    <source>
        <dbReference type="ARBA" id="ARBA00022475"/>
    </source>
</evidence>
<evidence type="ECO:0000256" key="12">
    <source>
        <dbReference type="SAM" id="Coils"/>
    </source>
</evidence>
<protein>
    <recommendedName>
        <fullName evidence="10">Chain length determinant protein</fullName>
    </recommendedName>
    <alternativeName>
        <fullName evidence="11">Polysaccharide antigen chain regulator</fullName>
    </alternativeName>
</protein>